<gene>
    <name evidence="2" type="ORF">A2209_02335</name>
</gene>
<comment type="caution">
    <text evidence="2">The sequence shown here is derived from an EMBL/GenBank/DDBJ whole genome shotgun (WGS) entry which is preliminary data.</text>
</comment>
<feature type="transmembrane region" description="Helical" evidence="1">
    <location>
        <begin position="34"/>
        <end position="54"/>
    </location>
</feature>
<sequence length="115" mass="13809">MAIKKFKLTEIVKYYDKVENRLGEMAKEIRNDSFNFVSIFVSGFLLALFTNIYANFLYDLFKKYNFFYDLVSVIIIVLLLFIYRKFTDAFIKPKNEEIRKIEETLSGYKKLLKKK</sequence>
<protein>
    <submittedName>
        <fullName evidence="2">Uncharacterized protein</fullName>
    </submittedName>
</protein>
<evidence type="ECO:0000313" key="2">
    <source>
        <dbReference type="EMBL" id="OGK64513.1"/>
    </source>
</evidence>
<proteinExistence type="predicted"/>
<dbReference type="EMBL" id="MGBG01000020">
    <property type="protein sequence ID" value="OGK64513.1"/>
    <property type="molecule type" value="Genomic_DNA"/>
</dbReference>
<dbReference type="Proteomes" id="UP000178450">
    <property type="component" value="Unassembled WGS sequence"/>
</dbReference>
<dbReference type="AlphaFoldDB" id="A0A1F7K9I8"/>
<keyword evidence="1" id="KW-0812">Transmembrane</keyword>
<keyword evidence="1" id="KW-0472">Membrane</keyword>
<keyword evidence="1" id="KW-1133">Transmembrane helix</keyword>
<evidence type="ECO:0000313" key="3">
    <source>
        <dbReference type="Proteomes" id="UP000178450"/>
    </source>
</evidence>
<reference evidence="2 3" key="1">
    <citation type="journal article" date="2016" name="Nat. Commun.">
        <title>Thousands of microbial genomes shed light on interconnected biogeochemical processes in an aquifer system.</title>
        <authorList>
            <person name="Anantharaman K."/>
            <person name="Brown C.T."/>
            <person name="Hug L.A."/>
            <person name="Sharon I."/>
            <person name="Castelle C.J."/>
            <person name="Probst A.J."/>
            <person name="Thomas B.C."/>
            <person name="Singh A."/>
            <person name="Wilkins M.J."/>
            <person name="Karaoz U."/>
            <person name="Brodie E.L."/>
            <person name="Williams K.H."/>
            <person name="Hubbard S.S."/>
            <person name="Banfield J.F."/>
        </authorList>
    </citation>
    <scope>NUCLEOTIDE SEQUENCE [LARGE SCALE GENOMIC DNA]</scope>
</reference>
<accession>A0A1F7K9I8</accession>
<name>A0A1F7K9I8_9BACT</name>
<evidence type="ECO:0000256" key="1">
    <source>
        <dbReference type="SAM" id="Phobius"/>
    </source>
</evidence>
<feature type="transmembrane region" description="Helical" evidence="1">
    <location>
        <begin position="66"/>
        <end position="83"/>
    </location>
</feature>
<organism evidence="2 3">
    <name type="scientific">Candidatus Roizmanbacteria bacterium RIFOXYA1_FULL_41_12</name>
    <dbReference type="NCBI Taxonomy" id="1802082"/>
    <lineage>
        <taxon>Bacteria</taxon>
        <taxon>Candidatus Roizmaniibacteriota</taxon>
    </lineage>
</organism>